<evidence type="ECO:0000256" key="1">
    <source>
        <dbReference type="SAM" id="SignalP"/>
    </source>
</evidence>
<reference evidence="2" key="1">
    <citation type="submission" date="2020-02" db="EMBL/GenBank/DDBJ databases">
        <authorList>
            <person name="Meier V. D."/>
        </authorList>
    </citation>
    <scope>NUCLEOTIDE SEQUENCE</scope>
    <source>
        <strain evidence="2">AVDCRST_MAG77</strain>
    </source>
</reference>
<evidence type="ECO:0000313" key="2">
    <source>
        <dbReference type="EMBL" id="CAA9236988.1"/>
    </source>
</evidence>
<dbReference type="EMBL" id="CADCTC010000083">
    <property type="protein sequence ID" value="CAA9236988.1"/>
    <property type="molecule type" value="Genomic_DNA"/>
</dbReference>
<dbReference type="Gene3D" id="3.40.190.10">
    <property type="entry name" value="Periplasmic binding protein-like II"/>
    <property type="match status" value="1"/>
</dbReference>
<protein>
    <recommendedName>
        <fullName evidence="3">ABC transporter, substrate-binding protein (Cluster 1, maltose/g3p/polyamine/iron)</fullName>
    </recommendedName>
</protein>
<accession>A0A6J4HXW0</accession>
<keyword evidence="1" id="KW-0732">Signal</keyword>
<proteinExistence type="predicted"/>
<feature type="signal peptide" evidence="1">
    <location>
        <begin position="1"/>
        <end position="24"/>
    </location>
</feature>
<dbReference type="PROSITE" id="PS51257">
    <property type="entry name" value="PROKAR_LIPOPROTEIN"/>
    <property type="match status" value="1"/>
</dbReference>
<evidence type="ECO:0008006" key="3">
    <source>
        <dbReference type="Google" id="ProtNLM"/>
    </source>
</evidence>
<dbReference type="PANTHER" id="PTHR43649:SF12">
    <property type="entry name" value="DIACETYLCHITOBIOSE BINDING PROTEIN DASA"/>
    <property type="match status" value="1"/>
</dbReference>
<dbReference type="PANTHER" id="PTHR43649">
    <property type="entry name" value="ARABINOSE-BINDING PROTEIN-RELATED"/>
    <property type="match status" value="1"/>
</dbReference>
<name>A0A6J4HXW0_9CHLR</name>
<feature type="chain" id="PRO_5026880037" description="ABC transporter, substrate-binding protein (Cluster 1, maltose/g3p/polyamine/iron)" evidence="1">
    <location>
        <begin position="25"/>
        <end position="444"/>
    </location>
</feature>
<sequence>MNRNLTKRELLRPAAAASVPALLAACGAGDASTGTGAGGGQAAPVAAPTLRRTVTLQWMHGVDTPAHNDARDQQIAAFKQATGIGVEHQSLPDFAAKLQAAFAAGTPPDLYPTRATTLTSEATLKQAQPLDDLIKRDRFALTDFYPASIEQYRVQGKLSALPYDFPNRSYFANMTAFQDAGIKLPPTTYKDDTWTWDVFRTSMEGLQRRVGPNGGWALDAGRDAIRSWMAWVWNNGGDFLSRDGKEVVLNQPAGVEALTFLQDMIHRHRFAPTQEQRGNVRQNFVQGKILLYESGQPDVGALRREVGTNFTWDVVPLPKGKGLRAASGGGSAYAAGSNKQMEETWAFFKHIMSKPMQEIFMKATGAMVGLKSLVESPTFLESPPAHMSLFVEGATVLRGDPTAVRWNEVQTVLNEQLARLWTNAAQPKDVADTIKLQVDPLLKV</sequence>
<organism evidence="2">
    <name type="scientific">uncultured Chloroflexota bacterium</name>
    <dbReference type="NCBI Taxonomy" id="166587"/>
    <lineage>
        <taxon>Bacteria</taxon>
        <taxon>Bacillati</taxon>
        <taxon>Chloroflexota</taxon>
        <taxon>environmental samples</taxon>
    </lineage>
</organism>
<dbReference type="InterPro" id="IPR006059">
    <property type="entry name" value="SBP"/>
</dbReference>
<dbReference type="InterPro" id="IPR050490">
    <property type="entry name" value="Bact_solute-bd_prot1"/>
</dbReference>
<dbReference type="Pfam" id="PF13416">
    <property type="entry name" value="SBP_bac_8"/>
    <property type="match status" value="1"/>
</dbReference>
<dbReference type="SUPFAM" id="SSF53850">
    <property type="entry name" value="Periplasmic binding protein-like II"/>
    <property type="match status" value="1"/>
</dbReference>
<dbReference type="AlphaFoldDB" id="A0A6J4HXW0"/>
<gene>
    <name evidence="2" type="ORF">AVDCRST_MAG77-1516</name>
</gene>